<dbReference type="AlphaFoldDB" id="A0A0H5DFH2"/>
<reference evidence="1 2" key="1">
    <citation type="submission" date="2015-05" db="EMBL/GenBank/DDBJ databases">
        <authorList>
            <person name="Rodrigo-Torres Lidia"/>
            <person name="Arahal R.David."/>
        </authorList>
    </citation>
    <scope>NUCLEOTIDE SEQUENCE [LARGE SCALE GENOMIC DNA]</scope>
    <source>
        <strain evidence="1 2">CECT 7321</strain>
    </source>
</reference>
<evidence type="ECO:0000313" key="1">
    <source>
        <dbReference type="EMBL" id="CRL12416.1"/>
    </source>
</evidence>
<proteinExistence type="predicted"/>
<dbReference type="GO" id="GO:0044780">
    <property type="term" value="P:bacterial-type flagellum assembly"/>
    <property type="evidence" value="ECO:0007669"/>
    <property type="project" value="InterPro"/>
</dbReference>
<sequence length="119" mass="13373">MTDRTPQDMIEQLDDLLDQERIALLAGDLHELEPLLAQKEEIITALNMAGDLERETLESVQSKVTRNQALLDSAMEGIRAVAARMAELRRVRKGLDVYDQAGRKTRFATRGAPTLEKRA</sequence>
<dbReference type="Proteomes" id="UP000043764">
    <property type="component" value="Unassembled WGS sequence"/>
</dbReference>
<dbReference type="RefSeq" id="WP_008558845.1">
    <property type="nucleotide sequence ID" value="NZ_CAKZKN010000043.1"/>
</dbReference>
<dbReference type="GeneID" id="78398806"/>
<dbReference type="EMBL" id="CVRL01000041">
    <property type="protein sequence ID" value="CRL12416.1"/>
    <property type="molecule type" value="Genomic_DNA"/>
</dbReference>
<name>A0A0H5DFH2_9RHOB</name>
<dbReference type="STRING" id="481446.NIT7645_02813"/>
<dbReference type="SUPFAM" id="SSF140566">
    <property type="entry name" value="FlgN-like"/>
    <property type="match status" value="1"/>
</dbReference>
<dbReference type="InterPro" id="IPR036679">
    <property type="entry name" value="FlgN-like_sf"/>
</dbReference>
<accession>A0A0H5DFH2</accession>
<keyword evidence="2" id="KW-1185">Reference proteome</keyword>
<protein>
    <submittedName>
        <fullName evidence="1">FlgN protein</fullName>
    </submittedName>
</protein>
<dbReference type="Gene3D" id="1.20.58.300">
    <property type="entry name" value="FlgN-like"/>
    <property type="match status" value="1"/>
</dbReference>
<dbReference type="OrthoDB" id="7862860at2"/>
<organism evidence="1 2">
    <name type="scientific">Phaeobacter italicus</name>
    <dbReference type="NCBI Taxonomy" id="481446"/>
    <lineage>
        <taxon>Bacteria</taxon>
        <taxon>Pseudomonadati</taxon>
        <taxon>Pseudomonadota</taxon>
        <taxon>Alphaproteobacteria</taxon>
        <taxon>Rhodobacterales</taxon>
        <taxon>Roseobacteraceae</taxon>
        <taxon>Phaeobacter</taxon>
    </lineage>
</organism>
<gene>
    <name evidence="1" type="ORF">NIT7321_03290</name>
</gene>
<evidence type="ECO:0000313" key="2">
    <source>
        <dbReference type="Proteomes" id="UP000043764"/>
    </source>
</evidence>